<name>A0A6J4IMW5_9CHLR</name>
<reference evidence="1" key="1">
    <citation type="submission" date="2020-02" db="EMBL/GenBank/DDBJ databases">
        <authorList>
            <person name="Meier V. D."/>
        </authorList>
    </citation>
    <scope>NUCLEOTIDE SEQUENCE</scope>
    <source>
        <strain evidence="1">AVDCRST_MAG93</strain>
    </source>
</reference>
<organism evidence="1">
    <name type="scientific">uncultured Chloroflexia bacterium</name>
    <dbReference type="NCBI Taxonomy" id="1672391"/>
    <lineage>
        <taxon>Bacteria</taxon>
        <taxon>Bacillati</taxon>
        <taxon>Chloroflexota</taxon>
        <taxon>Chloroflexia</taxon>
        <taxon>environmental samples</taxon>
    </lineage>
</organism>
<dbReference type="AlphaFoldDB" id="A0A6J4IMW5"/>
<evidence type="ECO:0000313" key="1">
    <source>
        <dbReference type="EMBL" id="CAA9254848.1"/>
    </source>
</evidence>
<dbReference type="EMBL" id="CADCTR010000652">
    <property type="protein sequence ID" value="CAA9254848.1"/>
    <property type="molecule type" value="Genomic_DNA"/>
</dbReference>
<accession>A0A6J4IMW5</accession>
<proteinExistence type="predicted"/>
<gene>
    <name evidence="1" type="ORF">AVDCRST_MAG93-1918</name>
</gene>
<protein>
    <submittedName>
        <fullName evidence="1">Uncharacterized protein</fullName>
    </submittedName>
</protein>
<sequence length="29" mass="3451">MDESTADEVREHGILVRLALWLERGLRRE</sequence>